<proteinExistence type="predicted"/>
<dbReference type="Proteomes" id="UP000249056">
    <property type="component" value="Unassembled WGS sequence"/>
</dbReference>
<evidence type="ECO:0000313" key="2">
    <source>
        <dbReference type="EMBL" id="RAL67899.1"/>
    </source>
</evidence>
<name>A0A395JB00_9HELO</name>
<sequence>MSSDSHEVAEHASKSIDPSLVPPPPISTDVRPIQFGWKNQHLEHKLGKKSSRFRKKDDHLDQAVLKEFPKNYPENSLKNDFDARTVHNADEDISPENGSLQHIGKAEFYLQ</sequence>
<feature type="region of interest" description="Disordered" evidence="1">
    <location>
        <begin position="1"/>
        <end position="31"/>
    </location>
</feature>
<gene>
    <name evidence="2" type="ORF">DID88_008624</name>
</gene>
<dbReference type="OrthoDB" id="5230484at2759"/>
<evidence type="ECO:0000256" key="1">
    <source>
        <dbReference type="SAM" id="MobiDB-lite"/>
    </source>
</evidence>
<feature type="compositionally biased region" description="Basic and acidic residues" evidence="1">
    <location>
        <begin position="1"/>
        <end position="14"/>
    </location>
</feature>
<keyword evidence="3" id="KW-1185">Reference proteome</keyword>
<comment type="caution">
    <text evidence="2">The sequence shown here is derived from an EMBL/GenBank/DDBJ whole genome shotgun (WGS) entry which is preliminary data.</text>
</comment>
<evidence type="ECO:0000313" key="3">
    <source>
        <dbReference type="Proteomes" id="UP000249056"/>
    </source>
</evidence>
<reference evidence="2 3" key="1">
    <citation type="submission" date="2018-06" db="EMBL/GenBank/DDBJ databases">
        <title>Genome Sequence of the Brown Rot Fungal Pathogen Monilinia fructigena.</title>
        <authorList>
            <person name="Landi L."/>
            <person name="De Miccolis Angelini R.M."/>
            <person name="Pollastro S."/>
            <person name="Abate D."/>
            <person name="Faretra F."/>
            <person name="Romanazzi G."/>
        </authorList>
    </citation>
    <scope>NUCLEOTIDE SEQUENCE [LARGE SCALE GENOMIC DNA]</scope>
    <source>
        <strain evidence="2 3">Mfrg269</strain>
    </source>
</reference>
<dbReference type="AlphaFoldDB" id="A0A395JB00"/>
<protein>
    <submittedName>
        <fullName evidence="2">Uncharacterized protein</fullName>
    </submittedName>
</protein>
<feature type="region of interest" description="Disordered" evidence="1">
    <location>
        <begin position="90"/>
        <end position="111"/>
    </location>
</feature>
<dbReference type="EMBL" id="QKRW01000002">
    <property type="protein sequence ID" value="RAL67899.1"/>
    <property type="molecule type" value="Genomic_DNA"/>
</dbReference>
<accession>A0A395JB00</accession>
<organism evidence="2 3">
    <name type="scientific">Monilinia fructigena</name>
    <dbReference type="NCBI Taxonomy" id="38457"/>
    <lineage>
        <taxon>Eukaryota</taxon>
        <taxon>Fungi</taxon>
        <taxon>Dikarya</taxon>
        <taxon>Ascomycota</taxon>
        <taxon>Pezizomycotina</taxon>
        <taxon>Leotiomycetes</taxon>
        <taxon>Helotiales</taxon>
        <taxon>Sclerotiniaceae</taxon>
        <taxon>Monilinia</taxon>
    </lineage>
</organism>